<name>A0A3M2W4H8_PSESI</name>
<comment type="caution">
    <text evidence="1">The sequence shown here is derived from an EMBL/GenBank/DDBJ whole genome shotgun (WGS) entry which is preliminary data.</text>
</comment>
<organism evidence="1 2">
    <name type="scientific">Pseudomonas syringae pv. ribicola</name>
    <dbReference type="NCBI Taxonomy" id="55398"/>
    <lineage>
        <taxon>Bacteria</taxon>
        <taxon>Pseudomonadati</taxon>
        <taxon>Pseudomonadota</taxon>
        <taxon>Gammaproteobacteria</taxon>
        <taxon>Pseudomonadales</taxon>
        <taxon>Pseudomonadaceae</taxon>
        <taxon>Pseudomonas</taxon>
    </lineage>
</organism>
<gene>
    <name evidence="1" type="ORF">ALQ95_200188</name>
</gene>
<proteinExistence type="predicted"/>
<evidence type="ECO:0000313" key="2">
    <source>
        <dbReference type="Proteomes" id="UP000280292"/>
    </source>
</evidence>
<evidence type="ECO:0000313" key="1">
    <source>
        <dbReference type="EMBL" id="RML46346.1"/>
    </source>
</evidence>
<sequence>MLEVFISLDAQVFCKLYTLRKRNNLCKLC</sequence>
<dbReference type="Proteomes" id="UP000280292">
    <property type="component" value="Unassembled WGS sequence"/>
</dbReference>
<dbReference type="AlphaFoldDB" id="A0A3M2W4H8"/>
<protein>
    <submittedName>
        <fullName evidence="1">Uncharacterized protein</fullName>
    </submittedName>
</protein>
<accession>A0A3M2W4H8</accession>
<reference evidence="1 2" key="1">
    <citation type="submission" date="2018-08" db="EMBL/GenBank/DDBJ databases">
        <title>Recombination of ecologically and evolutionarily significant loci maintains genetic cohesion in the Pseudomonas syringae species complex.</title>
        <authorList>
            <person name="Dillon M."/>
            <person name="Thakur S."/>
            <person name="Almeida R.N.D."/>
            <person name="Weir B.S."/>
            <person name="Guttman D.S."/>
        </authorList>
    </citation>
    <scope>NUCLEOTIDE SEQUENCE [LARGE SCALE GENOMIC DNA]</scope>
    <source>
        <strain evidence="1 2">ICMP 3883</strain>
    </source>
</reference>
<dbReference type="EMBL" id="RBNR01000072">
    <property type="protein sequence ID" value="RML46346.1"/>
    <property type="molecule type" value="Genomic_DNA"/>
</dbReference>